<comment type="caution">
    <text evidence="1">The sequence shown here is derived from an EMBL/GenBank/DDBJ whole genome shotgun (WGS) entry which is preliminary data.</text>
</comment>
<keyword evidence="2" id="KW-1185">Reference proteome</keyword>
<gene>
    <name evidence="1" type="ORF">P3W24_09825</name>
</gene>
<evidence type="ECO:0000313" key="1">
    <source>
        <dbReference type="EMBL" id="MDF4025261.1"/>
    </source>
</evidence>
<proteinExistence type="predicted"/>
<accession>A0ABT6BAV3</accession>
<protein>
    <recommendedName>
        <fullName evidence="3">DUF2188 domain-containing protein</fullName>
    </recommendedName>
</protein>
<evidence type="ECO:0000313" key="2">
    <source>
        <dbReference type="Proteomes" id="UP001528850"/>
    </source>
</evidence>
<organism evidence="1 2">
    <name type="scientific">Luteibacter sahnii</name>
    <dbReference type="NCBI Taxonomy" id="3021977"/>
    <lineage>
        <taxon>Bacteria</taxon>
        <taxon>Pseudomonadati</taxon>
        <taxon>Pseudomonadota</taxon>
        <taxon>Gammaproteobacteria</taxon>
        <taxon>Lysobacterales</taxon>
        <taxon>Rhodanobacteraceae</taxon>
        <taxon>Luteibacter</taxon>
    </lineage>
</organism>
<dbReference type="EMBL" id="JARJJS010000002">
    <property type="protein sequence ID" value="MDF4025261.1"/>
    <property type="molecule type" value="Genomic_DNA"/>
</dbReference>
<evidence type="ECO:0008006" key="3">
    <source>
        <dbReference type="Google" id="ProtNLM"/>
    </source>
</evidence>
<name>A0ABT6BAV3_9GAMM</name>
<reference evidence="1 2" key="1">
    <citation type="journal article" date="2024" name="Curr. Microbiol.">
        <title>Luteibacter sahnii sp. nov., A Novel Yellow-Colored Xanthomonadin Pigment Producing Probiotic Bacterium from Healthy Rice Seed Microbiome.</title>
        <authorList>
            <person name="Jaiswal G."/>
            <person name="Rana R."/>
            <person name="Nayak P.K."/>
            <person name="Chouhan R."/>
            <person name="Gandhi S.G."/>
            <person name="Patel H.K."/>
            <person name="Patil P.B."/>
        </authorList>
    </citation>
    <scope>NUCLEOTIDE SEQUENCE [LARGE SCALE GENOMIC DNA]</scope>
    <source>
        <strain evidence="1 2">PPL201</strain>
    </source>
</reference>
<dbReference type="Proteomes" id="UP001528850">
    <property type="component" value="Unassembled WGS sequence"/>
</dbReference>
<sequence length="72" mass="8302">MTQSHLRIYVVRPPEPGAEWAVRVDAEKPVRFHAETQALAYAVRQAQVRRGQGATVDLRLEDDLGQWRSMTW</sequence>